<keyword evidence="3" id="KW-0677">Repeat</keyword>
<sequence>MNSVNKNEVSDGKGNDKDHLFFIEDSITSESGEETFSGYMKHEKSAKMFSQLSRDSSPPLLLAFSITSGKIQQDTSSISSAGSQEQLEEDSDQPIEEWMILDGEEQAEDPSIQLNLGCWESSEEDVEDEGMTDKKVKLGGDTWAVSDKDKYRGTQSLGSRYFMAGRSSPCNICNRMGHVARRCYFHKKSPTCVLCGVQGHVQRDCPSRPCSTCGLPSHALNPCRVPPVWKQHCQRCGVTGHMFDTCPDLWRQYHLTVKLGVPFRPRNAFNLKHKSHHAHCYNCSKRGHFGHECTKRRMISGTFPSLPYVCYYDTLDDILHQNAPKLTPAKDLRSAGPLTSQQECCKDTPLVQGSSRTKLEPGAHPGRRKTWPERRRERREVKRLRREAQAKREGGFLGRHFCTIDDAVCPADPYRPVLRSHRESKTSQENKKREEKAGKKSRKSREAEKWRKRGGIKRRDLHPHGDIDIGSENLLSPKQRYSLKCSTKVCADELNESLLSIDRDLTEMRGSH</sequence>
<evidence type="ECO:0000256" key="2">
    <source>
        <dbReference type="ARBA" id="ARBA00022723"/>
    </source>
</evidence>
<name>A0A315VFW0_GAMAF</name>
<reference evidence="12 13" key="1">
    <citation type="journal article" date="2018" name="G3 (Bethesda)">
        <title>A High-Quality Reference Genome for the Invasive Mosquitofish Gambusia affinis Using a Chicago Library.</title>
        <authorList>
            <person name="Hoffberg S.L."/>
            <person name="Troendle N.J."/>
            <person name="Glenn T.C."/>
            <person name="Mahmud O."/>
            <person name="Louha S."/>
            <person name="Chalopin D."/>
            <person name="Bennetzen J.L."/>
            <person name="Mauricio R."/>
        </authorList>
    </citation>
    <scope>NUCLEOTIDE SEQUENCE [LARGE SCALE GENOMIC DNA]</scope>
    <source>
        <strain evidence="12">NE01/NJP1002.9</strain>
        <tissue evidence="12">Muscle</tissue>
    </source>
</reference>
<feature type="domain" description="CCHC-type" evidence="11">
    <location>
        <begin position="280"/>
        <end position="295"/>
    </location>
</feature>
<feature type="region of interest" description="Disordered" evidence="10">
    <location>
        <begin position="418"/>
        <end position="472"/>
    </location>
</feature>
<evidence type="ECO:0000256" key="4">
    <source>
        <dbReference type="ARBA" id="ARBA00022771"/>
    </source>
</evidence>
<comment type="caution">
    <text evidence="12">The sequence shown here is derived from an EMBL/GenBank/DDBJ whole genome shotgun (WGS) entry which is preliminary data.</text>
</comment>
<keyword evidence="4 9" id="KW-0863">Zinc-finger</keyword>
<organism evidence="12 13">
    <name type="scientific">Gambusia affinis</name>
    <name type="common">Western mosquitofish</name>
    <name type="synonym">Heterandria affinis</name>
    <dbReference type="NCBI Taxonomy" id="33528"/>
    <lineage>
        <taxon>Eukaryota</taxon>
        <taxon>Metazoa</taxon>
        <taxon>Chordata</taxon>
        <taxon>Craniata</taxon>
        <taxon>Vertebrata</taxon>
        <taxon>Euteleostomi</taxon>
        <taxon>Actinopterygii</taxon>
        <taxon>Neopterygii</taxon>
        <taxon>Teleostei</taxon>
        <taxon>Neoteleostei</taxon>
        <taxon>Acanthomorphata</taxon>
        <taxon>Ovalentaria</taxon>
        <taxon>Atherinomorphae</taxon>
        <taxon>Cyprinodontiformes</taxon>
        <taxon>Poeciliidae</taxon>
        <taxon>Poeciliinae</taxon>
        <taxon>Gambusia</taxon>
    </lineage>
</organism>
<dbReference type="GO" id="GO:0031499">
    <property type="term" value="C:TRAMP complex"/>
    <property type="evidence" value="ECO:0007669"/>
    <property type="project" value="TreeGrafter"/>
</dbReference>
<evidence type="ECO:0000256" key="8">
    <source>
        <dbReference type="ARBA" id="ARBA00043023"/>
    </source>
</evidence>
<dbReference type="STRING" id="33528.ENSGAFP00000003260"/>
<evidence type="ECO:0000256" key="9">
    <source>
        <dbReference type="PROSITE-ProRule" id="PRU00047"/>
    </source>
</evidence>
<dbReference type="GO" id="GO:0071038">
    <property type="term" value="P:TRAMP-dependent tRNA surveillance pathway"/>
    <property type="evidence" value="ECO:0007669"/>
    <property type="project" value="TreeGrafter"/>
</dbReference>
<dbReference type="InterPro" id="IPR001878">
    <property type="entry name" value="Znf_CCHC"/>
</dbReference>
<feature type="compositionally biased region" description="Basic and acidic residues" evidence="10">
    <location>
        <begin position="420"/>
        <end position="449"/>
    </location>
</feature>
<keyword evidence="5" id="KW-0862">Zinc</keyword>
<dbReference type="PANTHER" id="PTHR46543">
    <property type="entry name" value="ZINC FINGER CCHC DOMAIN-CONTAINING PROTEIN 7"/>
    <property type="match status" value="1"/>
</dbReference>
<protein>
    <recommendedName>
        <fullName evidence="7">Zinc finger CCHC domain-containing protein 7</fullName>
    </recommendedName>
    <alternativeName>
        <fullName evidence="8">TRAMP-like complex RNA-binding factor ZCCHC7</fullName>
    </alternativeName>
</protein>
<dbReference type="GO" id="GO:0071037">
    <property type="term" value="P:nuclear polyadenylation-dependent snRNA catabolic process"/>
    <property type="evidence" value="ECO:0007669"/>
    <property type="project" value="TreeGrafter"/>
</dbReference>
<dbReference type="GO" id="GO:0071036">
    <property type="term" value="P:nuclear polyadenylation-dependent snoRNA catabolic process"/>
    <property type="evidence" value="ECO:0007669"/>
    <property type="project" value="TreeGrafter"/>
</dbReference>
<evidence type="ECO:0000256" key="6">
    <source>
        <dbReference type="ARBA" id="ARBA00023242"/>
    </source>
</evidence>
<gene>
    <name evidence="12" type="ORF">CCH79_00012606</name>
</gene>
<dbReference type="GO" id="GO:0071031">
    <property type="term" value="P:nuclear mRNA surveillance of mRNA 3'-end processing"/>
    <property type="evidence" value="ECO:0007669"/>
    <property type="project" value="TreeGrafter"/>
</dbReference>
<feature type="region of interest" description="Disordered" evidence="10">
    <location>
        <begin position="330"/>
        <end position="389"/>
    </location>
</feature>
<dbReference type="AlphaFoldDB" id="A0A315VFW0"/>
<keyword evidence="13" id="KW-1185">Reference proteome</keyword>
<accession>A0A315VFW0</accession>
<dbReference type="SUPFAM" id="SSF57756">
    <property type="entry name" value="Retrovirus zinc finger-like domains"/>
    <property type="match status" value="2"/>
</dbReference>
<dbReference type="GO" id="GO:0003723">
    <property type="term" value="F:RNA binding"/>
    <property type="evidence" value="ECO:0007669"/>
    <property type="project" value="TreeGrafter"/>
</dbReference>
<dbReference type="GO" id="GO:0071035">
    <property type="term" value="P:nuclear polyadenylation-dependent rRNA catabolic process"/>
    <property type="evidence" value="ECO:0007669"/>
    <property type="project" value="TreeGrafter"/>
</dbReference>
<feature type="domain" description="CCHC-type" evidence="11">
    <location>
        <begin position="192"/>
        <end position="207"/>
    </location>
</feature>
<comment type="subcellular location">
    <subcellularLocation>
        <location evidence="1">Nucleus</location>
    </subcellularLocation>
</comment>
<evidence type="ECO:0000313" key="13">
    <source>
        <dbReference type="Proteomes" id="UP000250572"/>
    </source>
</evidence>
<feature type="compositionally biased region" description="Basic residues" evidence="10">
    <location>
        <begin position="450"/>
        <end position="461"/>
    </location>
</feature>
<feature type="compositionally biased region" description="Basic and acidic residues" evidence="10">
    <location>
        <begin position="370"/>
        <end position="389"/>
    </location>
</feature>
<dbReference type="InterPro" id="IPR051644">
    <property type="entry name" value="TRAMP_AT-DNA-binding"/>
</dbReference>
<proteinExistence type="predicted"/>
<keyword evidence="6" id="KW-0539">Nucleus</keyword>
<evidence type="ECO:0000259" key="11">
    <source>
        <dbReference type="PROSITE" id="PS50158"/>
    </source>
</evidence>
<feature type="domain" description="CCHC-type" evidence="11">
    <location>
        <begin position="233"/>
        <end position="248"/>
    </location>
</feature>
<dbReference type="GO" id="GO:0008270">
    <property type="term" value="F:zinc ion binding"/>
    <property type="evidence" value="ECO:0007669"/>
    <property type="project" value="UniProtKB-KW"/>
</dbReference>
<dbReference type="InterPro" id="IPR036875">
    <property type="entry name" value="Znf_CCHC_sf"/>
</dbReference>
<dbReference type="Proteomes" id="UP000250572">
    <property type="component" value="Unassembled WGS sequence"/>
</dbReference>
<dbReference type="PROSITE" id="PS50158">
    <property type="entry name" value="ZF_CCHC"/>
    <property type="match status" value="3"/>
</dbReference>
<evidence type="ECO:0000256" key="3">
    <source>
        <dbReference type="ARBA" id="ARBA00022737"/>
    </source>
</evidence>
<dbReference type="Gene3D" id="4.10.60.10">
    <property type="entry name" value="Zinc finger, CCHC-type"/>
    <property type="match status" value="2"/>
</dbReference>
<evidence type="ECO:0000256" key="1">
    <source>
        <dbReference type="ARBA" id="ARBA00004123"/>
    </source>
</evidence>
<dbReference type="SMART" id="SM00343">
    <property type="entry name" value="ZnF_C2HC"/>
    <property type="match status" value="5"/>
</dbReference>
<evidence type="ECO:0000313" key="12">
    <source>
        <dbReference type="EMBL" id="PWA22320.1"/>
    </source>
</evidence>
<evidence type="ECO:0000256" key="5">
    <source>
        <dbReference type="ARBA" id="ARBA00022833"/>
    </source>
</evidence>
<dbReference type="GO" id="GO:0071039">
    <property type="term" value="P:nuclear polyadenylation-dependent CUT catabolic process"/>
    <property type="evidence" value="ECO:0007669"/>
    <property type="project" value="TreeGrafter"/>
</dbReference>
<dbReference type="EMBL" id="NHOQ01001766">
    <property type="protein sequence ID" value="PWA22320.1"/>
    <property type="molecule type" value="Genomic_DNA"/>
</dbReference>
<dbReference type="PANTHER" id="PTHR46543:SF1">
    <property type="entry name" value="ZINC FINGER CCHC DOMAIN-CONTAINING PROTEIN 7"/>
    <property type="match status" value="1"/>
</dbReference>
<keyword evidence="2" id="KW-0479">Metal-binding</keyword>
<evidence type="ECO:0000256" key="10">
    <source>
        <dbReference type="SAM" id="MobiDB-lite"/>
    </source>
</evidence>
<evidence type="ECO:0000256" key="7">
    <source>
        <dbReference type="ARBA" id="ARBA00041190"/>
    </source>
</evidence>